<feature type="signal peptide" evidence="2">
    <location>
        <begin position="1"/>
        <end position="21"/>
    </location>
</feature>
<feature type="compositionally biased region" description="Low complexity" evidence="1">
    <location>
        <begin position="53"/>
        <end position="70"/>
    </location>
</feature>
<comment type="caution">
    <text evidence="3">The sequence shown here is derived from an EMBL/GenBank/DDBJ whole genome shotgun (WGS) entry which is preliminary data.</text>
</comment>
<organism evidence="3 4">
    <name type="scientific">Staphylotrichum longicolle</name>
    <dbReference type="NCBI Taxonomy" id="669026"/>
    <lineage>
        <taxon>Eukaryota</taxon>
        <taxon>Fungi</taxon>
        <taxon>Dikarya</taxon>
        <taxon>Ascomycota</taxon>
        <taxon>Pezizomycotina</taxon>
        <taxon>Sordariomycetes</taxon>
        <taxon>Sordariomycetidae</taxon>
        <taxon>Sordariales</taxon>
        <taxon>Chaetomiaceae</taxon>
        <taxon>Staphylotrichum</taxon>
    </lineage>
</organism>
<protein>
    <submittedName>
        <fullName evidence="3">Uncharacterized protein</fullName>
    </submittedName>
</protein>
<feature type="region of interest" description="Disordered" evidence="1">
    <location>
        <begin position="23"/>
        <end position="70"/>
    </location>
</feature>
<keyword evidence="2" id="KW-0732">Signal</keyword>
<proteinExistence type="predicted"/>
<dbReference type="AlphaFoldDB" id="A0AAD4F162"/>
<sequence length="106" mass="11511">MRSNTLFAFLSLTAFAASDLAAPLPASGDRMPAGERAELIFERPNPVPPWAPTTYTTSSSTSTSASSGSSTGMILIRLDNHMDHNVDDNLDHDLDGHRDAVYHPRR</sequence>
<name>A0AAD4F162_9PEZI</name>
<evidence type="ECO:0000313" key="4">
    <source>
        <dbReference type="Proteomes" id="UP001197093"/>
    </source>
</evidence>
<reference evidence="3" key="1">
    <citation type="submission" date="2023-02" db="EMBL/GenBank/DDBJ databases">
        <authorList>
            <person name="Palmer J.M."/>
        </authorList>
    </citation>
    <scope>NUCLEOTIDE SEQUENCE</scope>
    <source>
        <strain evidence="3">FW57</strain>
    </source>
</reference>
<evidence type="ECO:0000256" key="1">
    <source>
        <dbReference type="SAM" id="MobiDB-lite"/>
    </source>
</evidence>
<dbReference type="EMBL" id="JAHCVI010000001">
    <property type="protein sequence ID" value="KAG7291403.1"/>
    <property type="molecule type" value="Genomic_DNA"/>
</dbReference>
<feature type="compositionally biased region" description="Basic and acidic residues" evidence="1">
    <location>
        <begin position="32"/>
        <end position="41"/>
    </location>
</feature>
<dbReference type="Proteomes" id="UP001197093">
    <property type="component" value="Unassembled WGS sequence"/>
</dbReference>
<evidence type="ECO:0000256" key="2">
    <source>
        <dbReference type="SAM" id="SignalP"/>
    </source>
</evidence>
<gene>
    <name evidence="3" type="ORF">NEMBOFW57_001422</name>
</gene>
<feature type="chain" id="PRO_5042144430" evidence="2">
    <location>
        <begin position="22"/>
        <end position="106"/>
    </location>
</feature>
<accession>A0AAD4F162</accession>
<keyword evidence="4" id="KW-1185">Reference proteome</keyword>
<evidence type="ECO:0000313" key="3">
    <source>
        <dbReference type="EMBL" id="KAG7291403.1"/>
    </source>
</evidence>
<feature type="region of interest" description="Disordered" evidence="1">
    <location>
        <begin position="85"/>
        <end position="106"/>
    </location>
</feature>